<feature type="transmembrane region" description="Helical" evidence="5">
    <location>
        <begin position="21"/>
        <end position="41"/>
    </location>
</feature>
<comment type="caution">
    <text evidence="6">The sequence shown here is derived from an EMBL/GenBank/DDBJ whole genome shotgun (WGS) entry which is preliminary data.</text>
</comment>
<accession>A0AA42BWS0</accession>
<dbReference type="PANTHER" id="PTHR30168">
    <property type="entry name" value="PUTATIVE MEMBRANE PROTEIN YPFJ"/>
    <property type="match status" value="1"/>
</dbReference>
<organism evidence="6 7">
    <name type="scientific">Herbiconiux oxytropis</name>
    <dbReference type="NCBI Taxonomy" id="2970915"/>
    <lineage>
        <taxon>Bacteria</taxon>
        <taxon>Bacillati</taxon>
        <taxon>Actinomycetota</taxon>
        <taxon>Actinomycetes</taxon>
        <taxon>Micrococcales</taxon>
        <taxon>Microbacteriaceae</taxon>
        <taxon>Herbiconiux</taxon>
    </lineage>
</organism>
<dbReference type="Pfam" id="PF04228">
    <property type="entry name" value="Zn_peptidase"/>
    <property type="match status" value="1"/>
</dbReference>
<name>A0AA42BWS0_9MICO</name>
<evidence type="ECO:0000256" key="4">
    <source>
        <dbReference type="ARBA" id="ARBA00023136"/>
    </source>
</evidence>
<dbReference type="InterPro" id="IPR007343">
    <property type="entry name" value="Uncharacterised_pept_Zn_put"/>
</dbReference>
<dbReference type="EMBL" id="JANLCK010000008">
    <property type="protein sequence ID" value="MCS5726998.1"/>
    <property type="molecule type" value="Genomic_DNA"/>
</dbReference>
<keyword evidence="2 5" id="KW-0812">Transmembrane</keyword>
<evidence type="ECO:0000313" key="6">
    <source>
        <dbReference type="EMBL" id="MCS5726998.1"/>
    </source>
</evidence>
<protein>
    <submittedName>
        <fullName evidence="6">Neutral zinc metallopeptidase</fullName>
    </submittedName>
</protein>
<keyword evidence="3 5" id="KW-1133">Transmembrane helix</keyword>
<keyword evidence="7" id="KW-1185">Reference proteome</keyword>
<dbReference type="RefSeq" id="WP_259529962.1">
    <property type="nucleotide sequence ID" value="NZ_JANLCK010000008.1"/>
</dbReference>
<keyword evidence="4 5" id="KW-0472">Membrane</keyword>
<evidence type="ECO:0000256" key="2">
    <source>
        <dbReference type="ARBA" id="ARBA00022692"/>
    </source>
</evidence>
<dbReference type="Proteomes" id="UP001165587">
    <property type="component" value="Unassembled WGS sequence"/>
</dbReference>
<comment type="subcellular location">
    <subcellularLocation>
        <location evidence="1">Membrane</location>
        <topology evidence="1">Single-pass membrane protein</topology>
    </subcellularLocation>
</comment>
<dbReference type="AlphaFoldDB" id="A0AA42BWS0"/>
<dbReference type="PANTHER" id="PTHR30168:SF0">
    <property type="entry name" value="INNER MEMBRANE PROTEIN"/>
    <property type="match status" value="1"/>
</dbReference>
<sequence length="294" mass="30396">MTFNRGSRIDSGKVSKRGRNAAIGGGSAVVVVGLVLLSQLVGVDLSGFAGLLGGGGGGQSSQSEEALDCRTGEDANENVECLMVGAATSLDVYWAEEAPKLGLSYRSPTDFVLFPQSTGTGCGQASSATGPFYCPSDETIYLDTSFFDELRSRFGASGGTLSEMYVVAHEWGHHIQQLSGVLGSIDHSDTGPDSDSVRTELQADCFAGAWVGAASTIEDENGVVFLEPVTQAQIADALSAASAIGDDRIQAQSGSVNPESWTHGSSESRQRWFETGLASGAGACDTFAVAGSEL</sequence>
<proteinExistence type="predicted"/>
<evidence type="ECO:0000256" key="3">
    <source>
        <dbReference type="ARBA" id="ARBA00022989"/>
    </source>
</evidence>
<evidence type="ECO:0000256" key="1">
    <source>
        <dbReference type="ARBA" id="ARBA00004167"/>
    </source>
</evidence>
<reference evidence="6" key="1">
    <citation type="submission" date="2022-08" db="EMBL/GenBank/DDBJ databases">
        <authorList>
            <person name="Deng Y."/>
            <person name="Han X.-F."/>
            <person name="Zhang Y.-Q."/>
        </authorList>
    </citation>
    <scope>NUCLEOTIDE SEQUENCE</scope>
    <source>
        <strain evidence="6">CPCC 203407</strain>
    </source>
</reference>
<gene>
    <name evidence="6" type="ORF">N1028_13940</name>
</gene>
<evidence type="ECO:0000313" key="7">
    <source>
        <dbReference type="Proteomes" id="UP001165587"/>
    </source>
</evidence>
<dbReference type="GO" id="GO:0016020">
    <property type="term" value="C:membrane"/>
    <property type="evidence" value="ECO:0007669"/>
    <property type="project" value="UniProtKB-SubCell"/>
</dbReference>
<evidence type="ECO:0000256" key="5">
    <source>
        <dbReference type="SAM" id="Phobius"/>
    </source>
</evidence>